<gene>
    <name evidence="1" type="ORF">HUR95_15850</name>
</gene>
<dbReference type="Proteomes" id="UP000825179">
    <property type="component" value="Chromosome"/>
</dbReference>
<dbReference type="AlphaFoldDB" id="A0A8X8I8R2"/>
<name>A0A8X8I8R2_CALTT</name>
<accession>A0A8X8I8R2</accession>
<keyword evidence="2" id="KW-1185">Reference proteome</keyword>
<reference evidence="1 2" key="1">
    <citation type="journal article" date="2020" name="Extremophiles">
        <title>Genomic analysis of Caldalkalibacillus thermarum TA2.A1 reveals aerobic alkaliphilic metabolism and evolutionary hallmarks linking alkaliphilic bacteria and plant life.</title>
        <authorList>
            <person name="de Jong S.I."/>
            <person name="van den Broek M.A."/>
            <person name="Merkel A.Y."/>
            <person name="de la Torre Cortes P."/>
            <person name="Kalamorz F."/>
            <person name="Cook G.M."/>
            <person name="van Loosdrecht M.C.M."/>
            <person name="McMillan D.G.G."/>
        </authorList>
    </citation>
    <scope>NUCLEOTIDE SEQUENCE [LARGE SCALE GENOMIC DNA]</scope>
    <source>
        <strain evidence="1 2">TA2.A1</strain>
    </source>
</reference>
<protein>
    <submittedName>
        <fullName evidence="1">Uncharacterized protein</fullName>
    </submittedName>
</protein>
<organism evidence="1 2">
    <name type="scientific">Caldalkalibacillus thermarum (strain TA2.A1)</name>
    <dbReference type="NCBI Taxonomy" id="986075"/>
    <lineage>
        <taxon>Bacteria</taxon>
        <taxon>Bacillati</taxon>
        <taxon>Bacillota</taxon>
        <taxon>Bacilli</taxon>
        <taxon>Bacillales</taxon>
        <taxon>Bacillaceae</taxon>
        <taxon>Caldalkalibacillus</taxon>
    </lineage>
</organism>
<sequence>MRKIQRFESGVWSDTEPQQVKPGDIIRLFEPDGRPVIISSNKNFKVKKVIPLQDGHYRFVGEPA</sequence>
<proteinExistence type="predicted"/>
<dbReference type="RefSeq" id="WP_222822750.1">
    <property type="nucleotide sequence ID" value="NZ_CP082237.1"/>
</dbReference>
<evidence type="ECO:0000313" key="1">
    <source>
        <dbReference type="EMBL" id="QZT33676.1"/>
    </source>
</evidence>
<dbReference type="KEGG" id="cthu:HUR95_15850"/>
<evidence type="ECO:0000313" key="2">
    <source>
        <dbReference type="Proteomes" id="UP000825179"/>
    </source>
</evidence>
<dbReference type="EMBL" id="CP082237">
    <property type="protein sequence ID" value="QZT33676.1"/>
    <property type="molecule type" value="Genomic_DNA"/>
</dbReference>